<dbReference type="AlphaFoldDB" id="A0A858RGP7"/>
<reference evidence="1 2" key="1">
    <citation type="submission" date="2020-04" db="EMBL/GenBank/DDBJ databases">
        <title>Luteolibacter sp. G-1-1-1 isolated from soil.</title>
        <authorList>
            <person name="Dahal R.H."/>
        </authorList>
    </citation>
    <scope>NUCLEOTIDE SEQUENCE [LARGE SCALE GENOMIC DNA]</scope>
    <source>
        <strain evidence="1 2">G-1-1-1</strain>
    </source>
</reference>
<organism evidence="1 2">
    <name type="scientific">Luteolibacter luteus</name>
    <dbReference type="NCBI Taxonomy" id="2728835"/>
    <lineage>
        <taxon>Bacteria</taxon>
        <taxon>Pseudomonadati</taxon>
        <taxon>Verrucomicrobiota</taxon>
        <taxon>Verrucomicrobiia</taxon>
        <taxon>Verrucomicrobiales</taxon>
        <taxon>Verrucomicrobiaceae</taxon>
        <taxon>Luteolibacter</taxon>
    </lineage>
</organism>
<dbReference type="InterPro" id="IPR012106">
    <property type="entry name" value="Phage_Mu_Gp1"/>
</dbReference>
<sequence length="341" mass="36380">MRLLVTAIVSPFGKVKAAPTEIVYIPEGEHQIYPQSHPKGIKVKMTADRGEAVAAAFQRDLDKLNLQNVGPRLDFDHIAAGPASGFPTAFRYQSGVGLMCSVDWSAKGKSAIEGREYRYFSPRFDLDDDDVPAGLPNRGPLGGLVNDPAFREIPAVAAADAGELEPQDSKIMKTLLAALGIDDAHKDAESSGVKKIEELAAAAARVPVLEKENGELKSQVKAAETATKAAAEKRAKDLVEAAVADGRIAPKDEETQTGFIERISAGDAFTEKQLANLPKKNGDLRKPVIAGGADRQDATSLDKQARELVTAGEAKTLDEGREMVLASSPDAYNDYLASLSE</sequence>
<dbReference type="Pfam" id="PF10123">
    <property type="entry name" value="Mu-like_Pro"/>
    <property type="match status" value="1"/>
</dbReference>
<evidence type="ECO:0000313" key="1">
    <source>
        <dbReference type="EMBL" id="QJE95962.1"/>
    </source>
</evidence>
<gene>
    <name evidence="1" type="ORF">HHL09_09265</name>
</gene>
<name>A0A858RGP7_9BACT</name>
<evidence type="ECO:0000313" key="2">
    <source>
        <dbReference type="Proteomes" id="UP000501812"/>
    </source>
</evidence>
<dbReference type="KEGG" id="luo:HHL09_09265"/>
<dbReference type="Proteomes" id="UP000501812">
    <property type="component" value="Chromosome"/>
</dbReference>
<dbReference type="RefSeq" id="WP_169454275.1">
    <property type="nucleotide sequence ID" value="NZ_CP051774.1"/>
</dbReference>
<proteinExistence type="predicted"/>
<dbReference type="EMBL" id="CP051774">
    <property type="protein sequence ID" value="QJE95962.1"/>
    <property type="molecule type" value="Genomic_DNA"/>
</dbReference>
<protein>
    <submittedName>
        <fullName evidence="1">Uncharacterized protein</fullName>
    </submittedName>
</protein>
<keyword evidence="2" id="KW-1185">Reference proteome</keyword>
<accession>A0A858RGP7</accession>